<organism evidence="1 2">
    <name type="scientific">Vibrio vulnificus (strain CMCP6)</name>
    <dbReference type="NCBI Taxonomy" id="216895"/>
    <lineage>
        <taxon>Bacteria</taxon>
        <taxon>Pseudomonadati</taxon>
        <taxon>Pseudomonadota</taxon>
        <taxon>Gammaproteobacteria</taxon>
        <taxon>Vibrionales</taxon>
        <taxon>Vibrionaceae</taxon>
        <taxon>Vibrio</taxon>
    </lineage>
</organism>
<dbReference type="EMBL" id="AE016795">
    <property type="protein sequence ID" value="AAO08899.1"/>
    <property type="molecule type" value="Genomic_DNA"/>
</dbReference>
<dbReference type="RefSeq" id="WP_011078470.1">
    <property type="nucleotide sequence ID" value="NC_004459.3"/>
</dbReference>
<dbReference type="KEGG" id="vvu:VV1_0375"/>
<evidence type="ECO:0000313" key="1">
    <source>
        <dbReference type="EMBL" id="AAO08899.1"/>
    </source>
</evidence>
<evidence type="ECO:0000313" key="2">
    <source>
        <dbReference type="Proteomes" id="UP000002275"/>
    </source>
</evidence>
<accession>A0A3Q0L1W9</accession>
<sequence>MNLSLKEELNNTIREIVIETKRENKDKLRALIEKTDYSLEELQVVVPSLLPQFSSTSKITLSSHARFCNCIVKSIYAKNNADSFNDDVVTESLRILDAVENGFKEERKKTKDLYNIALKTHITVEQYKRFITSKKSHNYRSNAAFLRDVALNQVEPRPNNDEDYLKYFKETKELSKSLQVLAEDIEDADSAKIAKLSKCIKELKESIDTTRKLAIDSHSSATAKVLALKYLSSRQLDELCKQKILEEAEL</sequence>
<protein>
    <submittedName>
        <fullName evidence="1">Chromosome segregation ATPase</fullName>
    </submittedName>
</protein>
<reference evidence="1 2" key="3">
    <citation type="journal article" date="2011" name="Mol. Syst. Biol.">
        <title>Integrative genome-scale metabolic analysis of Vibrio vulnificus for drug targeting and discovery.</title>
        <authorList>
            <person name="Kim H.U."/>
            <person name="Kim S.Y."/>
            <person name="Jeong H."/>
            <person name="Kim T.Y."/>
            <person name="Kim J.J."/>
            <person name="Choy H.E."/>
            <person name="Yi K.Y."/>
            <person name="Rhee J.H."/>
            <person name="Lee S.Y."/>
        </authorList>
    </citation>
    <scope>NUCLEOTIDE SEQUENCE [LARGE SCALE GENOMIC DNA]</scope>
    <source>
        <strain evidence="1 2">CMCP6</strain>
    </source>
</reference>
<gene>
    <name evidence="1" type="ordered locus">VV1_0375</name>
</gene>
<proteinExistence type="predicted"/>
<reference evidence="2" key="1">
    <citation type="submission" date="2002-12" db="EMBL/GenBank/DDBJ databases">
        <title>Complete genome sequence of Vibrio vulnificus CMCP6.</title>
        <authorList>
            <person name="Rhee J.H."/>
            <person name="Kim S.Y."/>
            <person name="Chung S.S."/>
            <person name="Kim J.J."/>
            <person name="Moon Y.H."/>
            <person name="Jeong H."/>
            <person name="Choy H.E."/>
        </authorList>
    </citation>
    <scope>NUCLEOTIDE SEQUENCE [LARGE SCALE GENOMIC DNA]</scope>
    <source>
        <strain evidence="2">CMCP6</strain>
    </source>
</reference>
<name>A0A3Q0L1W9_VIBVU</name>
<dbReference type="AlphaFoldDB" id="A0A3Q0L1W9"/>
<reference evidence="1 2" key="2">
    <citation type="journal article" date="2003" name="Infect. Immun.">
        <title>Characterization and pathogenic significance of Vibrio vulnificus antigens preferentially expressed in septicemic patients.</title>
        <authorList>
            <person name="Kim Y.R."/>
            <person name="Lee S.E."/>
            <person name="Kim C.M."/>
            <person name="Kim S.Y."/>
            <person name="Shin E.K."/>
            <person name="Shin D.H."/>
            <person name="Chung S.S."/>
            <person name="Choy H.E."/>
            <person name="Progulske-Fox A."/>
            <person name="Hillman J.D."/>
            <person name="Handfield M."/>
            <person name="Rhee J.H."/>
        </authorList>
    </citation>
    <scope>NUCLEOTIDE SEQUENCE [LARGE SCALE GENOMIC DNA]</scope>
    <source>
        <strain evidence="1 2">CMCP6</strain>
    </source>
</reference>
<dbReference type="Proteomes" id="UP000002275">
    <property type="component" value="Chromosome I"/>
</dbReference>